<evidence type="ECO:0000313" key="2">
    <source>
        <dbReference type="Proteomes" id="UP001596398"/>
    </source>
</evidence>
<dbReference type="AlphaFoldDB" id="A0ABD5ZRT9"/>
<gene>
    <name evidence="1" type="ORF">ACFQJ4_12645</name>
</gene>
<reference evidence="1 2" key="1">
    <citation type="journal article" date="2019" name="Int. J. Syst. Evol. Microbiol.">
        <title>The Global Catalogue of Microorganisms (GCM) 10K type strain sequencing project: providing services to taxonomists for standard genome sequencing and annotation.</title>
        <authorList>
            <consortium name="The Broad Institute Genomics Platform"/>
            <consortium name="The Broad Institute Genome Sequencing Center for Infectious Disease"/>
            <person name="Wu L."/>
            <person name="Ma J."/>
        </authorList>
    </citation>
    <scope>NUCLEOTIDE SEQUENCE [LARGE SCALE GENOMIC DNA]</scope>
    <source>
        <strain evidence="1 2">DT85</strain>
    </source>
</reference>
<accession>A0ABD5ZRT9</accession>
<dbReference type="EMBL" id="JBHTAP010000001">
    <property type="protein sequence ID" value="MFC7236166.1"/>
    <property type="molecule type" value="Genomic_DNA"/>
</dbReference>
<evidence type="ECO:0008006" key="3">
    <source>
        <dbReference type="Google" id="ProtNLM"/>
    </source>
</evidence>
<sequence length="373" mass="37054">MSTAGRPNASAPAESLAAVCRSAGFVRLTATPDGDALAALGQLGAALRAADVGFQASVSRVPRDSGTEADATVVLGAEAPDAALSVTTEPLASTAYDAARELGATPDPVLALAGAVAGGFVPGADLPLYDEAESALDRRPGVALPVADLADGLAHTGLVHADFSGDEGVATAAVADLDLPAELGDGDHRRLASLVALRAVRDAPDRAADRVERALRPYTGGPFRTLGGYADVLDACARVAPGVGTALALEAARADGEPAHTGAALDAWRDHGAAAHTAVRDGDPARHSGLGVVRAGEGAPLGTVARLAHGYRSPEPLVLAVGGGAAALYGERAAEAARAAGAATDATATGRGRTGYVDDIDAETAEKEVRAAI</sequence>
<protein>
    <recommendedName>
        <fullName evidence="3">Exonuclease RecJ</fullName>
    </recommendedName>
</protein>
<organism evidence="1 2">
    <name type="scientific">Halosegnis marinus</name>
    <dbReference type="NCBI Taxonomy" id="3034023"/>
    <lineage>
        <taxon>Archaea</taxon>
        <taxon>Methanobacteriati</taxon>
        <taxon>Methanobacteriota</taxon>
        <taxon>Stenosarchaea group</taxon>
        <taxon>Halobacteria</taxon>
        <taxon>Halobacteriales</taxon>
        <taxon>Natronomonadaceae</taxon>
        <taxon>Halosegnis</taxon>
    </lineage>
</organism>
<evidence type="ECO:0000313" key="1">
    <source>
        <dbReference type="EMBL" id="MFC7236166.1"/>
    </source>
</evidence>
<keyword evidence="2" id="KW-1185">Reference proteome</keyword>
<proteinExistence type="predicted"/>
<dbReference type="RefSeq" id="WP_276234319.1">
    <property type="nucleotide sequence ID" value="NZ_CP119802.1"/>
</dbReference>
<dbReference type="Proteomes" id="UP001596398">
    <property type="component" value="Unassembled WGS sequence"/>
</dbReference>
<comment type="caution">
    <text evidence="1">The sequence shown here is derived from an EMBL/GenBank/DDBJ whole genome shotgun (WGS) entry which is preliminary data.</text>
</comment>
<dbReference type="GeneID" id="79267874"/>
<name>A0ABD5ZRT9_9EURY</name>